<keyword evidence="1" id="KW-0472">Membrane</keyword>
<gene>
    <name evidence="2" type="primary">rcpC</name>
    <name evidence="2" type="ORF">ERS008491_01699</name>
</gene>
<proteinExistence type="predicted"/>
<reference evidence="2 3" key="1">
    <citation type="submission" date="2015-03" db="EMBL/GenBank/DDBJ databases">
        <authorList>
            <person name="Murphy D."/>
        </authorList>
    </citation>
    <scope>NUCLEOTIDE SEQUENCE [LARGE SCALE GENOMIC DNA]</scope>
    <source>
        <strain evidence="2 3">FCF326</strain>
    </source>
</reference>
<dbReference type="AlphaFoldDB" id="A0A0T9L502"/>
<dbReference type="EMBL" id="CPYI01000005">
    <property type="protein sequence ID" value="CNE58914.1"/>
    <property type="molecule type" value="Genomic_DNA"/>
</dbReference>
<dbReference type="Proteomes" id="UP000045824">
    <property type="component" value="Unassembled WGS sequence"/>
</dbReference>
<evidence type="ECO:0000313" key="3">
    <source>
        <dbReference type="Proteomes" id="UP000045824"/>
    </source>
</evidence>
<feature type="transmembrane region" description="Helical" evidence="1">
    <location>
        <begin position="6"/>
        <end position="25"/>
    </location>
</feature>
<evidence type="ECO:0000256" key="1">
    <source>
        <dbReference type="SAM" id="Phobius"/>
    </source>
</evidence>
<evidence type="ECO:0000313" key="2">
    <source>
        <dbReference type="EMBL" id="CNE58914.1"/>
    </source>
</evidence>
<accession>A0A0T9L502</accession>
<sequence>MNRKFILLLSLLIVVVGLIGILINIDNDEKKLYNSSELDSEKEVNIALAQSTHDLPSGTILRRQDYAIKKLSVKESSELVKSNISNSTDINSYLLKENVLSGSYLTKKMLVSPDSDEFNHLILKKVNVIYKFNLKKQDEYLLDSLNIGDWLSFQLRTLETDKRKGMDNGTTINKKGMNDRQRQSYSLNKLIQKMEIVRIKKYSESELSEINGKNQKTEETLSGYIEVIINMQDLDLIYLAEASGDIILTPSIDDEKHKSKYLHDILPELRTIRELRG</sequence>
<name>A0A0T9L502_YERKR</name>
<protein>
    <submittedName>
        <fullName evidence="2">Putative tight adherance operon protein</fullName>
    </submittedName>
</protein>
<organism evidence="2 3">
    <name type="scientific">Yersinia kristensenii</name>
    <dbReference type="NCBI Taxonomy" id="28152"/>
    <lineage>
        <taxon>Bacteria</taxon>
        <taxon>Pseudomonadati</taxon>
        <taxon>Pseudomonadota</taxon>
        <taxon>Gammaproteobacteria</taxon>
        <taxon>Enterobacterales</taxon>
        <taxon>Yersiniaceae</taxon>
        <taxon>Yersinia</taxon>
    </lineage>
</organism>
<keyword evidence="1" id="KW-1133">Transmembrane helix</keyword>
<keyword evidence="1" id="KW-0812">Transmembrane</keyword>
<dbReference type="RefSeq" id="WP_050119105.1">
    <property type="nucleotide sequence ID" value="NZ_CAWMAB010000005.1"/>
</dbReference>